<dbReference type="OrthoDB" id="10266026at2759"/>
<dbReference type="GO" id="GO:0000781">
    <property type="term" value="C:chromosome, telomeric region"/>
    <property type="evidence" value="ECO:0007669"/>
    <property type="project" value="GOC"/>
</dbReference>
<accession>G8ZVI9</accession>
<evidence type="ECO:0000256" key="2">
    <source>
        <dbReference type="ARBA" id="ARBA00023242"/>
    </source>
</evidence>
<dbReference type="KEGG" id="tdl:TDEL_0E03900"/>
<keyword evidence="6" id="KW-1185">Reference proteome</keyword>
<dbReference type="GO" id="GO:0048188">
    <property type="term" value="C:Set1C/COMPASS complex"/>
    <property type="evidence" value="ECO:0007669"/>
    <property type="project" value="EnsemblFungi"/>
</dbReference>
<dbReference type="InterPro" id="IPR037353">
    <property type="entry name" value="ASH2"/>
</dbReference>
<dbReference type="GO" id="GO:0000976">
    <property type="term" value="F:transcription cis-regulatory region binding"/>
    <property type="evidence" value="ECO:0007669"/>
    <property type="project" value="TreeGrafter"/>
</dbReference>
<evidence type="ECO:0000259" key="4">
    <source>
        <dbReference type="SMART" id="SM00449"/>
    </source>
</evidence>
<dbReference type="PANTHER" id="PTHR10598:SF0">
    <property type="entry name" value="SET1_ASH2 HISTONE METHYLTRANSFERASE COMPLEX SUBUNIT ASH2"/>
    <property type="match status" value="1"/>
</dbReference>
<evidence type="ECO:0000313" key="5">
    <source>
        <dbReference type="EMBL" id="CCE92633.1"/>
    </source>
</evidence>
<dbReference type="EMBL" id="HE616746">
    <property type="protein sequence ID" value="CCE92633.1"/>
    <property type="molecule type" value="Genomic_DNA"/>
</dbReference>
<feature type="domain" description="SPRY" evidence="4">
    <location>
        <begin position="119"/>
        <end position="365"/>
    </location>
</feature>
<dbReference type="Gene3D" id="2.60.120.920">
    <property type="match status" value="1"/>
</dbReference>
<dbReference type="GO" id="GO:0042800">
    <property type="term" value="F:histone H3K4 methyltransferase activity"/>
    <property type="evidence" value="ECO:0007669"/>
    <property type="project" value="EnsemblFungi"/>
</dbReference>
<organism evidence="5 6">
    <name type="scientific">Torulaspora delbrueckii</name>
    <name type="common">Yeast</name>
    <name type="synonym">Candida colliculosa</name>
    <dbReference type="NCBI Taxonomy" id="4950"/>
    <lineage>
        <taxon>Eukaryota</taxon>
        <taxon>Fungi</taxon>
        <taxon>Dikarya</taxon>
        <taxon>Ascomycota</taxon>
        <taxon>Saccharomycotina</taxon>
        <taxon>Saccharomycetes</taxon>
        <taxon>Saccharomycetales</taxon>
        <taxon>Saccharomycetaceae</taxon>
        <taxon>Torulaspora</taxon>
    </lineage>
</organism>
<dbReference type="InterPro" id="IPR043136">
    <property type="entry name" value="B30.2/SPRY_sf"/>
</dbReference>
<dbReference type="PANTHER" id="PTHR10598">
    <property type="entry name" value="SET1/ASH2 HISTONE METHYLTRANSFERASE COMPLEX SUBUNIT ASH2"/>
    <property type="match status" value="1"/>
</dbReference>
<sequence length="467" mass="53393">MKVGVIPYQAADVVRDDTVGHERPKFPAVQKTHEIGDMEFVKPEDIPLNRRNFVYRKCAANPHFTELGYCCTEYPFEGAGMDLMDRSDGMSLIQDGNDTVSVGESLGWRTSRCSVALKEGEAYWEVEVVRGGLDEPFDEGVSLQRRKDILNTIPHLRIGICRPEASLEAPVGCDSYGYGIRDHSMESIHEGEVKQTLPTGSLKPGDRLGFLLRLPSLEYQKRQAQEYTQHRLEALTYHGTATTTELDDHGLNRKRVKKAGSNIEFQKALLEDIDHTNVIRDHIAIRYKNQLFFEATDYIKTTKPEYYSSDKRERQDYYHLTDSYLAVFLNGKPLGQAFKDLKPFLPPFSELQYREKFFLNYWRHGDTSKNTLTKKGQLLRNKYVNNGRLGYYPTISCFNGGTARIITSPSRLQYYDQIKSTHPDAKTLETFYQEQIADDIVWDLVDEVEEELMVTPHGGAAESKGEL</sequence>
<evidence type="ECO:0000256" key="1">
    <source>
        <dbReference type="ARBA" id="ARBA00004123"/>
    </source>
</evidence>
<dbReference type="InterPro" id="IPR003877">
    <property type="entry name" value="SPRY_dom"/>
</dbReference>
<dbReference type="HOGENOM" id="CLU_014420_4_1_1"/>
<dbReference type="GeneID" id="11504034"/>
<dbReference type="GO" id="GO:0031509">
    <property type="term" value="P:subtelomeric heterochromatin formation"/>
    <property type="evidence" value="ECO:0007669"/>
    <property type="project" value="EnsemblFungi"/>
</dbReference>
<gene>
    <name evidence="5" type="primary">TDEL0E03900</name>
    <name evidence="5" type="ORF">TDEL_0E03900</name>
</gene>
<reference evidence="5 6" key="1">
    <citation type="journal article" date="2011" name="Proc. Natl. Acad. Sci. U.S.A.">
        <title>Evolutionary erosion of yeast sex chromosomes by mating-type switching accidents.</title>
        <authorList>
            <person name="Gordon J.L."/>
            <person name="Armisen D."/>
            <person name="Proux-Wera E."/>
            <person name="Oheigeartaigh S.S."/>
            <person name="Byrne K.P."/>
            <person name="Wolfe K.H."/>
        </authorList>
    </citation>
    <scope>NUCLEOTIDE SEQUENCE [LARGE SCALE GENOMIC DNA]</scope>
    <source>
        <strain evidence="6">ATCC 10662 / CBS 1146 / NBRC 0425 / NCYC 2629 / NRRL Y-866</strain>
    </source>
</reference>
<evidence type="ECO:0000256" key="3">
    <source>
        <dbReference type="ARBA" id="ARBA00038149"/>
    </source>
</evidence>
<dbReference type="RefSeq" id="XP_003681844.1">
    <property type="nucleotide sequence ID" value="XM_003681796.1"/>
</dbReference>
<dbReference type="AlphaFoldDB" id="G8ZVI9"/>
<keyword evidence="2" id="KW-0539">Nucleus</keyword>
<proteinExistence type="inferred from homology"/>
<dbReference type="SMART" id="SM00449">
    <property type="entry name" value="SPRY"/>
    <property type="match status" value="1"/>
</dbReference>
<dbReference type="Proteomes" id="UP000005627">
    <property type="component" value="Chromosome 5"/>
</dbReference>
<dbReference type="InParanoid" id="G8ZVI9"/>
<comment type="subcellular location">
    <subcellularLocation>
        <location evidence="1">Nucleus</location>
    </subcellularLocation>
</comment>
<dbReference type="FunCoup" id="G8ZVI9">
    <property type="interactions" value="130"/>
</dbReference>
<dbReference type="InterPro" id="IPR013320">
    <property type="entry name" value="ConA-like_dom_sf"/>
</dbReference>
<dbReference type="GO" id="GO:0000723">
    <property type="term" value="P:telomere maintenance"/>
    <property type="evidence" value="ECO:0007669"/>
    <property type="project" value="EnsemblFungi"/>
</dbReference>
<dbReference type="STRING" id="1076872.G8ZVI9"/>
<dbReference type="eggNOG" id="KOG2626">
    <property type="taxonomic scope" value="Eukaryota"/>
</dbReference>
<name>G8ZVI9_TORDE</name>
<dbReference type="SUPFAM" id="SSF49899">
    <property type="entry name" value="Concanavalin A-like lectins/glucanases"/>
    <property type="match status" value="1"/>
</dbReference>
<protein>
    <recommendedName>
        <fullName evidence="4">SPRY domain-containing protein</fullName>
    </recommendedName>
</protein>
<dbReference type="CDD" id="cd12872">
    <property type="entry name" value="SPRY_Ash2"/>
    <property type="match status" value="1"/>
</dbReference>
<comment type="similarity">
    <text evidence="3">Belongs to the cclA family.</text>
</comment>
<evidence type="ECO:0000313" key="6">
    <source>
        <dbReference type="Proteomes" id="UP000005627"/>
    </source>
</evidence>